<evidence type="ECO:0000256" key="1">
    <source>
        <dbReference type="ARBA" id="ARBA00022491"/>
    </source>
</evidence>
<evidence type="ECO:0000259" key="7">
    <source>
        <dbReference type="PROSITE" id="PS50937"/>
    </source>
</evidence>
<name>A0ABS8ERT1_9FIRM</name>
<dbReference type="Gene3D" id="1.10.1660.10">
    <property type="match status" value="1"/>
</dbReference>
<proteinExistence type="predicted"/>
<dbReference type="CDD" id="cd00592">
    <property type="entry name" value="HTH_MerR-like"/>
    <property type="match status" value="1"/>
</dbReference>
<keyword evidence="9" id="KW-1185">Reference proteome</keyword>
<dbReference type="Pfam" id="PF13411">
    <property type="entry name" value="MerR_1"/>
    <property type="match status" value="1"/>
</dbReference>
<protein>
    <submittedName>
        <fullName evidence="8">MerR family transcriptional regulator</fullName>
    </submittedName>
</protein>
<feature type="coiled-coil region" evidence="5">
    <location>
        <begin position="75"/>
        <end position="105"/>
    </location>
</feature>
<keyword evidence="2" id="KW-0805">Transcription regulation</keyword>
<evidence type="ECO:0000256" key="3">
    <source>
        <dbReference type="ARBA" id="ARBA00023125"/>
    </source>
</evidence>
<evidence type="ECO:0000313" key="8">
    <source>
        <dbReference type="EMBL" id="MCC2147870.1"/>
    </source>
</evidence>
<comment type="caution">
    <text evidence="8">The sequence shown here is derived from an EMBL/GenBank/DDBJ whole genome shotgun (WGS) entry which is preliminary data.</text>
</comment>
<feature type="transmembrane region" description="Helical" evidence="6">
    <location>
        <begin position="257"/>
        <end position="276"/>
    </location>
</feature>
<dbReference type="InterPro" id="IPR047057">
    <property type="entry name" value="MerR_fam"/>
</dbReference>
<feature type="domain" description="HTH merR-type" evidence="7">
    <location>
        <begin position="1"/>
        <end position="70"/>
    </location>
</feature>
<keyword evidence="3" id="KW-0238">DNA-binding</keyword>
<evidence type="ECO:0000256" key="5">
    <source>
        <dbReference type="SAM" id="Coils"/>
    </source>
</evidence>
<sequence length="282" mass="33418">MSNIKEAEEQTGISRANIRYYEKMGLLQPKRNEKNGYREYRPEDIKRILQIKILRKLDVPIEEIKDTFDRPEMFGKVIQKQKERLEKQRAELTDAIDFCEEIKEENLGEFDPQYYLKKMDEKEKKGAVFADLLNDFKKVSKAEAEARFSFRPDTMCMNPEEFEEALLQYASEKGMKIVITKKGMYPEFTLDGIPYTAYRHFSRFGAIIECETTNAKTAEHEMSPKRYHMFKWLHRMELPTFLLILILVLFVRSVEGFVLAMIFYAICGIVAYSRYFDYTRNS</sequence>
<dbReference type="PROSITE" id="PS50937">
    <property type="entry name" value="HTH_MERR_2"/>
    <property type="match status" value="1"/>
</dbReference>
<evidence type="ECO:0000313" key="9">
    <source>
        <dbReference type="Proteomes" id="UP001299235"/>
    </source>
</evidence>
<dbReference type="RefSeq" id="WP_248834562.1">
    <property type="nucleotide sequence ID" value="NZ_JAJEQE010000002.1"/>
</dbReference>
<gene>
    <name evidence="8" type="ORF">LKD42_01160</name>
</gene>
<keyword evidence="6" id="KW-1133">Transmembrane helix</keyword>
<evidence type="ECO:0000256" key="6">
    <source>
        <dbReference type="SAM" id="Phobius"/>
    </source>
</evidence>
<dbReference type="PANTHER" id="PTHR30204">
    <property type="entry name" value="REDOX-CYCLING DRUG-SENSING TRANSCRIPTIONAL ACTIVATOR SOXR"/>
    <property type="match status" value="1"/>
</dbReference>
<organism evidence="8 9">
    <name type="scientific">Hominisplanchenecus faecis</name>
    <dbReference type="NCBI Taxonomy" id="2885351"/>
    <lineage>
        <taxon>Bacteria</taxon>
        <taxon>Bacillati</taxon>
        <taxon>Bacillota</taxon>
        <taxon>Clostridia</taxon>
        <taxon>Lachnospirales</taxon>
        <taxon>Lachnospiraceae</taxon>
        <taxon>Hominisplanchenecus</taxon>
    </lineage>
</organism>
<keyword evidence="5" id="KW-0175">Coiled coil</keyword>
<dbReference type="PANTHER" id="PTHR30204:SF69">
    <property type="entry name" value="MERR-FAMILY TRANSCRIPTIONAL REGULATOR"/>
    <property type="match status" value="1"/>
</dbReference>
<dbReference type="Proteomes" id="UP001299235">
    <property type="component" value="Unassembled WGS sequence"/>
</dbReference>
<dbReference type="InterPro" id="IPR009061">
    <property type="entry name" value="DNA-bd_dom_put_sf"/>
</dbReference>
<evidence type="ECO:0000256" key="4">
    <source>
        <dbReference type="ARBA" id="ARBA00023163"/>
    </source>
</evidence>
<dbReference type="EMBL" id="JAJEQE010000002">
    <property type="protein sequence ID" value="MCC2147870.1"/>
    <property type="molecule type" value="Genomic_DNA"/>
</dbReference>
<dbReference type="InterPro" id="IPR000551">
    <property type="entry name" value="MerR-type_HTH_dom"/>
</dbReference>
<keyword evidence="1" id="KW-0678">Repressor</keyword>
<dbReference type="SUPFAM" id="SSF46955">
    <property type="entry name" value="Putative DNA-binding domain"/>
    <property type="match status" value="1"/>
</dbReference>
<dbReference type="SMART" id="SM00422">
    <property type="entry name" value="HTH_MERR"/>
    <property type="match status" value="1"/>
</dbReference>
<feature type="transmembrane region" description="Helical" evidence="6">
    <location>
        <begin position="232"/>
        <end position="251"/>
    </location>
</feature>
<accession>A0ABS8ERT1</accession>
<reference evidence="8 9" key="1">
    <citation type="submission" date="2021-10" db="EMBL/GenBank/DDBJ databases">
        <title>Anaerobic single-cell dispensing facilitates the cultivation of human gut bacteria.</title>
        <authorList>
            <person name="Afrizal A."/>
        </authorList>
    </citation>
    <scope>NUCLEOTIDE SEQUENCE [LARGE SCALE GENOMIC DNA]</scope>
    <source>
        <strain evidence="8 9">CLA-AA-H246</strain>
    </source>
</reference>
<keyword evidence="6" id="KW-0812">Transmembrane</keyword>
<evidence type="ECO:0000256" key="2">
    <source>
        <dbReference type="ARBA" id="ARBA00023015"/>
    </source>
</evidence>
<keyword evidence="6" id="KW-0472">Membrane</keyword>
<keyword evidence="4" id="KW-0804">Transcription</keyword>